<feature type="transmembrane region" description="Helical" evidence="7">
    <location>
        <begin position="417"/>
        <end position="436"/>
    </location>
</feature>
<evidence type="ECO:0000259" key="9">
    <source>
        <dbReference type="Pfam" id="PF12704"/>
    </source>
</evidence>
<dbReference type="InterPro" id="IPR050250">
    <property type="entry name" value="Macrolide_Exporter_MacB"/>
</dbReference>
<dbReference type="Proteomes" id="UP000316988">
    <property type="component" value="Unassembled WGS sequence"/>
</dbReference>
<feature type="transmembrane region" description="Helical" evidence="7">
    <location>
        <begin position="772"/>
        <end position="792"/>
    </location>
</feature>
<evidence type="ECO:0000256" key="5">
    <source>
        <dbReference type="ARBA" id="ARBA00023136"/>
    </source>
</evidence>
<feature type="domain" description="ABC3 transporter permease C-terminal" evidence="8">
    <location>
        <begin position="726"/>
        <end position="841"/>
    </location>
</feature>
<feature type="transmembrane region" description="Helical" evidence="7">
    <location>
        <begin position="721"/>
        <end position="747"/>
    </location>
</feature>
<dbReference type="RefSeq" id="WP_143914921.1">
    <property type="nucleotide sequence ID" value="NZ_VLNT01000029.1"/>
</dbReference>
<organism evidence="10 11">
    <name type="scientific">Aeromicrobium piscarium</name>
    <dbReference type="NCBI Taxonomy" id="2590901"/>
    <lineage>
        <taxon>Bacteria</taxon>
        <taxon>Bacillati</taxon>
        <taxon>Actinomycetota</taxon>
        <taxon>Actinomycetes</taxon>
        <taxon>Propionibacteriales</taxon>
        <taxon>Nocardioidaceae</taxon>
        <taxon>Aeromicrobium</taxon>
    </lineage>
</organism>
<dbReference type="AlphaFoldDB" id="A0A554RI44"/>
<accession>A0A554RI44</accession>
<dbReference type="InterPro" id="IPR003838">
    <property type="entry name" value="ABC3_permease_C"/>
</dbReference>
<feature type="transmembrane region" description="Helical" evidence="7">
    <location>
        <begin position="499"/>
        <end position="518"/>
    </location>
</feature>
<gene>
    <name evidence="10" type="ORF">FNM00_18015</name>
</gene>
<dbReference type="PANTHER" id="PTHR30572">
    <property type="entry name" value="MEMBRANE COMPONENT OF TRANSPORTER-RELATED"/>
    <property type="match status" value="1"/>
</dbReference>
<feature type="transmembrane region" description="Helical" evidence="7">
    <location>
        <begin position="326"/>
        <end position="352"/>
    </location>
</feature>
<evidence type="ECO:0000256" key="1">
    <source>
        <dbReference type="ARBA" id="ARBA00004651"/>
    </source>
</evidence>
<dbReference type="Pfam" id="PF02687">
    <property type="entry name" value="FtsX"/>
    <property type="match status" value="2"/>
</dbReference>
<keyword evidence="3 7" id="KW-0812">Transmembrane</keyword>
<dbReference type="GO" id="GO:0022857">
    <property type="term" value="F:transmembrane transporter activity"/>
    <property type="evidence" value="ECO:0007669"/>
    <property type="project" value="TreeGrafter"/>
</dbReference>
<feature type="domain" description="MacB-like periplasmic core" evidence="9">
    <location>
        <begin position="17"/>
        <end position="242"/>
    </location>
</feature>
<evidence type="ECO:0000256" key="7">
    <source>
        <dbReference type="SAM" id="Phobius"/>
    </source>
</evidence>
<evidence type="ECO:0000313" key="11">
    <source>
        <dbReference type="Proteomes" id="UP000316988"/>
    </source>
</evidence>
<feature type="transmembrane region" description="Helical" evidence="7">
    <location>
        <begin position="812"/>
        <end position="835"/>
    </location>
</feature>
<dbReference type="PANTHER" id="PTHR30572:SF4">
    <property type="entry name" value="ABC TRANSPORTER PERMEASE YTRF"/>
    <property type="match status" value="1"/>
</dbReference>
<evidence type="ECO:0000256" key="3">
    <source>
        <dbReference type="ARBA" id="ARBA00022692"/>
    </source>
</evidence>
<comment type="similarity">
    <text evidence="6">Belongs to the ABC-4 integral membrane protein family.</text>
</comment>
<evidence type="ECO:0000256" key="2">
    <source>
        <dbReference type="ARBA" id="ARBA00022475"/>
    </source>
</evidence>
<dbReference type="OrthoDB" id="9780560at2"/>
<dbReference type="Pfam" id="PF12704">
    <property type="entry name" value="MacB_PCD"/>
    <property type="match status" value="2"/>
</dbReference>
<evidence type="ECO:0000313" key="10">
    <source>
        <dbReference type="EMBL" id="TSD53700.1"/>
    </source>
</evidence>
<keyword evidence="5 7" id="KW-0472">Membrane</keyword>
<feature type="transmembrane region" description="Helical" evidence="7">
    <location>
        <begin position="274"/>
        <end position="299"/>
    </location>
</feature>
<comment type="caution">
    <text evidence="10">The sequence shown here is derived from an EMBL/GenBank/DDBJ whole genome shotgun (WGS) entry which is preliminary data.</text>
</comment>
<reference evidence="10 11" key="1">
    <citation type="submission" date="2019-07" db="EMBL/GenBank/DDBJ databases">
        <authorList>
            <person name="Zhao L.H."/>
        </authorList>
    </citation>
    <scope>NUCLEOTIDE SEQUENCE [LARGE SCALE GENOMIC DNA]</scope>
    <source>
        <strain evidence="10 11">Co35</strain>
    </source>
</reference>
<feature type="domain" description="MacB-like periplasmic core" evidence="9">
    <location>
        <begin position="498"/>
        <end position="692"/>
    </location>
</feature>
<feature type="transmembrane region" description="Helical" evidence="7">
    <location>
        <begin position="442"/>
        <end position="475"/>
    </location>
</feature>
<evidence type="ECO:0000256" key="6">
    <source>
        <dbReference type="ARBA" id="ARBA00038076"/>
    </source>
</evidence>
<protein>
    <submittedName>
        <fullName evidence="10">FtsX-like permease family protein</fullName>
    </submittedName>
</protein>
<evidence type="ECO:0000256" key="4">
    <source>
        <dbReference type="ARBA" id="ARBA00022989"/>
    </source>
</evidence>
<feature type="domain" description="ABC3 transporter permease C-terminal" evidence="8">
    <location>
        <begin position="277"/>
        <end position="398"/>
    </location>
</feature>
<evidence type="ECO:0000259" key="8">
    <source>
        <dbReference type="Pfam" id="PF02687"/>
    </source>
</evidence>
<comment type="subcellular location">
    <subcellularLocation>
        <location evidence="1">Cell membrane</location>
        <topology evidence="1">Multi-pass membrane protein</topology>
    </subcellularLocation>
</comment>
<name>A0A554RI44_9ACTN</name>
<sequence length="849" mass="88487">MLKVTLRNLLARKVRLVLSAFAIVLGIAFVAGSLVFTDTMGKSFDNIVYGTVSDVNVRFEDSGQAGLENEVNLDDRSMPASLVQTIADVDGVARADGNVEGMGLFVKKKDGTLLGGTGAPTLAFNWNDAPNADGDQIATISQGEIPEGPDEVAIDERSIENAGYELGDTVEMFTTGAEPQVEAKLVGIVEFAGGGLAGATLVTFDTPRAQELFLDGQDAYSSISVEADPGVSQTELADRVAQVLPDGAEAVTGDDLADETQSIINTVLGFLNTFLLVFAAIALVVGTFLIVNTFSILVAQRSRELALLRAMGASRGQVTRSVLTEAFAVGVLGSTLGLVLGYGLAAVLKALFGQFGLDLSGTALVFAPRTVIVSYVVGILVTMVAAWFPARRAAKVPPVAAMRDDVALPEGTIHKRLIVGVALAAAGAALMAAGLFGDVPKAPAWIGIGIFFVLMAVALTSPVTALPVIALTGVLNRALFGAVGRLATQNASRNPRRTAATASALMIGLALVTTMSVLGSSINRSIEAGVDEQFTTDFLVSNAIGQPFSTTVAEDVAALPGVGEVSAEQNVGFGVDDRSVYGSAVDPASLDRIFELSYSSGHAPEATDQIAFNETTADQLGVSTGDRLDLTFPGTELPVTVSGVYADTYVVGPSLVLRDVIEQVGLKRVDSYLAVNAAPGADLDEVGDEITDAVAAIPTVTVQDKQEFADAQRAQVNQLLYLIYALLGLAIVIAVLGIINTLSLSVIERTREVGLLRAVGLSRRQLRRMVRLESITIAVLGALLGIASGLLFGVSLRSAFSHEGITHLAIPWVQLAVFVVVAAVVGVLAAVVPAWRASRLNVLRAIATD</sequence>
<keyword evidence="11" id="KW-1185">Reference proteome</keyword>
<dbReference type="InterPro" id="IPR025857">
    <property type="entry name" value="MacB_PCD"/>
</dbReference>
<feature type="transmembrane region" description="Helical" evidence="7">
    <location>
        <begin position="372"/>
        <end position="390"/>
    </location>
</feature>
<keyword evidence="2" id="KW-1003">Cell membrane</keyword>
<feature type="transmembrane region" description="Helical" evidence="7">
    <location>
        <begin position="16"/>
        <end position="36"/>
    </location>
</feature>
<keyword evidence="4 7" id="KW-1133">Transmembrane helix</keyword>
<dbReference type="EMBL" id="VLNT01000029">
    <property type="protein sequence ID" value="TSD53700.1"/>
    <property type="molecule type" value="Genomic_DNA"/>
</dbReference>
<proteinExistence type="inferred from homology"/>
<dbReference type="GO" id="GO:0005886">
    <property type="term" value="C:plasma membrane"/>
    <property type="evidence" value="ECO:0007669"/>
    <property type="project" value="UniProtKB-SubCell"/>
</dbReference>